<dbReference type="KEGG" id="bpg:Bathy01g02770"/>
<reference evidence="5 6" key="1">
    <citation type="submission" date="2011-10" db="EMBL/GenBank/DDBJ databases">
        <authorList>
            <person name="Genoscope - CEA"/>
        </authorList>
    </citation>
    <scope>NUCLEOTIDE SEQUENCE [LARGE SCALE GENOMIC DNA]</scope>
    <source>
        <strain evidence="5 6">RCC 1105</strain>
    </source>
</reference>
<keyword evidence="2" id="KW-0934">Plastid</keyword>
<evidence type="ECO:0000313" key="5">
    <source>
        <dbReference type="EMBL" id="CCO14094.1"/>
    </source>
</evidence>
<dbReference type="Proteomes" id="UP000198341">
    <property type="component" value="Chromosome 1"/>
</dbReference>
<dbReference type="GO" id="GO:0009536">
    <property type="term" value="C:plastid"/>
    <property type="evidence" value="ECO:0007669"/>
    <property type="project" value="UniProtKB-SubCell"/>
</dbReference>
<dbReference type="AlphaFoldDB" id="K8E925"/>
<proteinExistence type="predicted"/>
<comment type="subcellular location">
    <subcellularLocation>
        <location evidence="1">Plastid</location>
    </subcellularLocation>
</comment>
<dbReference type="EMBL" id="FO082278">
    <property type="protein sequence ID" value="CCO14094.1"/>
    <property type="molecule type" value="Genomic_DNA"/>
</dbReference>
<dbReference type="Pfam" id="PF04755">
    <property type="entry name" value="PAP_fibrillin"/>
    <property type="match status" value="1"/>
</dbReference>
<dbReference type="InterPro" id="IPR039633">
    <property type="entry name" value="PAP"/>
</dbReference>
<feature type="region of interest" description="Disordered" evidence="3">
    <location>
        <begin position="1"/>
        <end position="72"/>
    </location>
</feature>
<dbReference type="GeneID" id="19018012"/>
<feature type="compositionally biased region" description="Low complexity" evidence="3">
    <location>
        <begin position="8"/>
        <end position="17"/>
    </location>
</feature>
<name>K8E925_9CHLO</name>
<dbReference type="InterPro" id="IPR006843">
    <property type="entry name" value="PAP/fibrillin_dom"/>
</dbReference>
<feature type="domain" description="Plastid lipid-associated protein/fibrillin conserved" evidence="4">
    <location>
        <begin position="79"/>
        <end position="305"/>
    </location>
</feature>
<dbReference type="PANTHER" id="PTHR31906">
    <property type="entry name" value="PLASTID-LIPID-ASSOCIATED PROTEIN 4, CHLOROPLASTIC-RELATED"/>
    <property type="match status" value="1"/>
</dbReference>
<evidence type="ECO:0000313" key="6">
    <source>
        <dbReference type="Proteomes" id="UP000198341"/>
    </source>
</evidence>
<keyword evidence="6" id="KW-1185">Reference proteome</keyword>
<sequence length="311" mass="34080">MSNTIKFSSFSSVTASSNRQSRLKWKQQRAVVRASTNKNDDDDASKNGEEEDNNQATTTRATRTTTQRQPPLFDAQILQLKSNIYALAATTSRGAEASADEKEKMQKKISELNRLNPTPMPARSELINGRWELVYTDTYAFRASPFFWQLGKALNENANLFYDAHAHQTSLFGGGVGRVIQDIDTNDMTLTSDCIVKASVGIPFVGFAPIFSGFGSVISKANIIGGGGEEANDKLYCVMESTTIRQDDTEVIPALNFLNNTVVPVGEVFENIVGGGTPPPTVEMKISYLDEETRVSSLEDGSILLFKRVVA</sequence>
<feature type="compositionally biased region" description="Low complexity" evidence="3">
    <location>
        <begin position="55"/>
        <end position="69"/>
    </location>
</feature>
<protein>
    <recommendedName>
        <fullName evidence="4">Plastid lipid-associated protein/fibrillin conserved domain-containing protein</fullName>
    </recommendedName>
</protein>
<evidence type="ECO:0000259" key="4">
    <source>
        <dbReference type="Pfam" id="PF04755"/>
    </source>
</evidence>
<gene>
    <name evidence="5" type="ORF">Bathy01g02770</name>
</gene>
<organism evidence="5 6">
    <name type="scientific">Bathycoccus prasinos</name>
    <dbReference type="NCBI Taxonomy" id="41875"/>
    <lineage>
        <taxon>Eukaryota</taxon>
        <taxon>Viridiplantae</taxon>
        <taxon>Chlorophyta</taxon>
        <taxon>Mamiellophyceae</taxon>
        <taxon>Mamiellales</taxon>
        <taxon>Bathycoccaceae</taxon>
        <taxon>Bathycoccus</taxon>
    </lineage>
</organism>
<evidence type="ECO:0000256" key="3">
    <source>
        <dbReference type="SAM" id="MobiDB-lite"/>
    </source>
</evidence>
<dbReference type="OrthoDB" id="2015720at2759"/>
<evidence type="ECO:0000256" key="1">
    <source>
        <dbReference type="ARBA" id="ARBA00004474"/>
    </source>
</evidence>
<accession>K8E925</accession>
<dbReference type="RefSeq" id="XP_007515215.1">
    <property type="nucleotide sequence ID" value="XM_007515153.1"/>
</dbReference>
<evidence type="ECO:0000256" key="2">
    <source>
        <dbReference type="ARBA" id="ARBA00022640"/>
    </source>
</evidence>